<proteinExistence type="predicted"/>
<evidence type="ECO:0000256" key="1">
    <source>
        <dbReference type="SAM" id="MobiDB-lite"/>
    </source>
</evidence>
<gene>
    <name evidence="2" type="ORF">L3Y34_003382</name>
</gene>
<name>A0AAE9A905_CAEBR</name>
<dbReference type="EMBL" id="CP090894">
    <property type="protein sequence ID" value="ULT93835.1"/>
    <property type="molecule type" value="Genomic_DNA"/>
</dbReference>
<feature type="region of interest" description="Disordered" evidence="1">
    <location>
        <begin position="88"/>
        <end position="128"/>
    </location>
</feature>
<organism evidence="2 3">
    <name type="scientific">Caenorhabditis briggsae</name>
    <dbReference type="NCBI Taxonomy" id="6238"/>
    <lineage>
        <taxon>Eukaryota</taxon>
        <taxon>Metazoa</taxon>
        <taxon>Ecdysozoa</taxon>
        <taxon>Nematoda</taxon>
        <taxon>Chromadorea</taxon>
        <taxon>Rhabditida</taxon>
        <taxon>Rhabditina</taxon>
        <taxon>Rhabditomorpha</taxon>
        <taxon>Rhabditoidea</taxon>
        <taxon>Rhabditidae</taxon>
        <taxon>Peloderinae</taxon>
        <taxon>Caenorhabditis</taxon>
    </lineage>
</organism>
<dbReference type="AlphaFoldDB" id="A0AAE9A905"/>
<reference evidence="2 3" key="1">
    <citation type="submission" date="2022-05" db="EMBL/GenBank/DDBJ databases">
        <title>Chromosome-level reference genomes for two strains of Caenorhabditis briggsae: an improved platform for comparative genomics.</title>
        <authorList>
            <person name="Stevens L."/>
            <person name="Andersen E.C."/>
        </authorList>
    </citation>
    <scope>NUCLEOTIDE SEQUENCE [LARGE SCALE GENOMIC DNA]</scope>
    <source>
        <strain evidence="2">QX1410_ONT</strain>
        <tissue evidence="2">Whole-organism</tissue>
    </source>
</reference>
<dbReference type="Proteomes" id="UP000827892">
    <property type="component" value="Chromosome IV"/>
</dbReference>
<accession>A0AAE9A905</accession>
<evidence type="ECO:0000313" key="3">
    <source>
        <dbReference type="Proteomes" id="UP000827892"/>
    </source>
</evidence>
<protein>
    <submittedName>
        <fullName evidence="2">Uncharacterized protein</fullName>
    </submittedName>
</protein>
<sequence length="128" mass="14746">MFQTEDQKSKFLKKGDSGNDLTKKIVEEMSKTRTAVMKLFDCENSENCFSPNVCRMFKETTNGMGWMERQETEAKVVTFIATLRKGADNDARRGMRREEQTLCPRSEPGPSMGYVPFNEEDSDLFKLH</sequence>
<feature type="compositionally biased region" description="Basic and acidic residues" evidence="1">
    <location>
        <begin position="88"/>
        <end position="100"/>
    </location>
</feature>
<evidence type="ECO:0000313" key="2">
    <source>
        <dbReference type="EMBL" id="ULT93835.1"/>
    </source>
</evidence>